<keyword evidence="5 9" id="KW-0812">Transmembrane</keyword>
<dbReference type="PANTHER" id="PTHR34220">
    <property type="entry name" value="SENSOR HISTIDINE KINASE YPDA"/>
    <property type="match status" value="1"/>
</dbReference>
<dbReference type="Pfam" id="PF02743">
    <property type="entry name" value="dCache_1"/>
    <property type="match status" value="1"/>
</dbReference>
<keyword evidence="12" id="KW-1185">Reference proteome</keyword>
<proteinExistence type="predicted"/>
<keyword evidence="6" id="KW-0418">Kinase</keyword>
<dbReference type="SMART" id="SM00304">
    <property type="entry name" value="HAMP"/>
    <property type="match status" value="1"/>
</dbReference>
<reference evidence="11 12" key="1">
    <citation type="submission" date="2019-12" db="EMBL/GenBank/DDBJ databases">
        <title>Paenibacillus sp. nov., an endophytic bacterium isolated from the stem of Dendrobium.</title>
        <authorList>
            <person name="Zhao R."/>
        </authorList>
    </citation>
    <scope>NUCLEOTIDE SEQUENCE [LARGE SCALE GENOMIC DNA]</scope>
    <source>
        <strain evidence="11 12">HJL G12</strain>
    </source>
</reference>
<dbReference type="InterPro" id="IPR010559">
    <property type="entry name" value="Sig_transdc_His_kin_internal"/>
</dbReference>
<dbReference type="InterPro" id="IPR033479">
    <property type="entry name" value="dCache_1"/>
</dbReference>
<accession>A0A7X3II00</accession>
<comment type="subcellular location">
    <subcellularLocation>
        <location evidence="1">Cell membrane</location>
        <topology evidence="1">Multi-pass membrane protein</topology>
    </subcellularLocation>
</comment>
<keyword evidence="3" id="KW-0597">Phosphoprotein</keyword>
<feature type="domain" description="HAMP" evidence="10">
    <location>
        <begin position="317"/>
        <end position="369"/>
    </location>
</feature>
<comment type="caution">
    <text evidence="11">The sequence shown here is derived from an EMBL/GenBank/DDBJ whole genome shotgun (WGS) entry which is preliminary data.</text>
</comment>
<dbReference type="Gene3D" id="3.30.450.20">
    <property type="entry name" value="PAS domain"/>
    <property type="match status" value="2"/>
</dbReference>
<sequence length="600" mass="69294">MGSLKKTWSRFNSIRNKIFFSILVFLIIPFLLTFYFMDKPLEKVIEQKIGRSAQDALYLVNFNVQLFLEEMLQSSVNITINPSITKLLKDPDAYSKYEKLRLNDTVLNRLFSSYFSNSYVTLFDREGNWISTSYMFDPLLHGYLDSKWYQDMMDKPYQLKWMFNNKELMYADRKPIITLVKTITELQTNKNTGMIVFSVREEDIRKYLTGLEGNTYLVDAGGTIVSSPDKNEIGQSLLNETYMPKVWKSDRGQQIIEKKGQKWIVNYDTVRINGWKIIQIVPYDTVFKEIFDIRKANILIFFAIFIVFSVITISIAYGISKPLKLLRKKMRELEDKEFYSNIAVTGPQEIASLIETYNKMVRKIRGLLGRVKEEYEQKEDMRFRALQAQINPHFLLNTLNNIKWMAYIRNDKDVGDMLSNLGGILEGSIGRGGSLIMLRQELDYIENYMALMKMSHPDTISLNIDVPDDLMDQEVINIMLQPIIENCLVHGLQNMTGMGLITIQAWHDEDDFVLRVADNGTGIRPEKLEEIRGRLGAGSMDPLPERIGVQNVHDRIRLQYGDAYGLSLDSEPDEGTTVEYRLPIRKVQKGIGDDTKSDAG</sequence>
<keyword evidence="2" id="KW-1003">Cell membrane</keyword>
<dbReference type="InterPro" id="IPR003594">
    <property type="entry name" value="HATPase_dom"/>
</dbReference>
<dbReference type="CDD" id="cd12912">
    <property type="entry name" value="PDC2_MCP_like"/>
    <property type="match status" value="1"/>
</dbReference>
<keyword evidence="4" id="KW-0808">Transferase</keyword>
<organism evidence="11 12">
    <name type="scientific">Paenibacillus dendrobii</name>
    <dbReference type="NCBI Taxonomy" id="2691084"/>
    <lineage>
        <taxon>Bacteria</taxon>
        <taxon>Bacillati</taxon>
        <taxon>Bacillota</taxon>
        <taxon>Bacilli</taxon>
        <taxon>Bacillales</taxon>
        <taxon>Paenibacillaceae</taxon>
        <taxon>Paenibacillus</taxon>
    </lineage>
</organism>
<dbReference type="AlphaFoldDB" id="A0A7X3II00"/>
<dbReference type="RefSeq" id="WP_160497354.1">
    <property type="nucleotide sequence ID" value="NZ_WUBI01000001.1"/>
</dbReference>
<dbReference type="SUPFAM" id="SSF55874">
    <property type="entry name" value="ATPase domain of HSP90 chaperone/DNA topoisomerase II/histidine kinase"/>
    <property type="match status" value="1"/>
</dbReference>
<dbReference type="CDD" id="cd06225">
    <property type="entry name" value="HAMP"/>
    <property type="match status" value="1"/>
</dbReference>
<dbReference type="GO" id="GO:0000155">
    <property type="term" value="F:phosphorelay sensor kinase activity"/>
    <property type="evidence" value="ECO:0007669"/>
    <property type="project" value="InterPro"/>
</dbReference>
<dbReference type="Pfam" id="PF06580">
    <property type="entry name" value="His_kinase"/>
    <property type="match status" value="1"/>
</dbReference>
<evidence type="ECO:0000256" key="6">
    <source>
        <dbReference type="ARBA" id="ARBA00022777"/>
    </source>
</evidence>
<evidence type="ECO:0000256" key="2">
    <source>
        <dbReference type="ARBA" id="ARBA00022475"/>
    </source>
</evidence>
<dbReference type="Pfam" id="PF02518">
    <property type="entry name" value="HATPase_c"/>
    <property type="match status" value="1"/>
</dbReference>
<dbReference type="EMBL" id="WUBI01000001">
    <property type="protein sequence ID" value="MWV43888.1"/>
    <property type="molecule type" value="Genomic_DNA"/>
</dbReference>
<evidence type="ECO:0000256" key="3">
    <source>
        <dbReference type="ARBA" id="ARBA00022553"/>
    </source>
</evidence>
<dbReference type="InterPro" id="IPR003660">
    <property type="entry name" value="HAMP_dom"/>
</dbReference>
<evidence type="ECO:0000256" key="7">
    <source>
        <dbReference type="ARBA" id="ARBA00022989"/>
    </source>
</evidence>
<dbReference type="GO" id="GO:0005886">
    <property type="term" value="C:plasma membrane"/>
    <property type="evidence" value="ECO:0007669"/>
    <property type="project" value="UniProtKB-SubCell"/>
</dbReference>
<feature type="transmembrane region" description="Helical" evidence="9">
    <location>
        <begin position="18"/>
        <end position="37"/>
    </location>
</feature>
<evidence type="ECO:0000256" key="9">
    <source>
        <dbReference type="SAM" id="Phobius"/>
    </source>
</evidence>
<dbReference type="Pfam" id="PF00672">
    <property type="entry name" value="HAMP"/>
    <property type="match status" value="1"/>
</dbReference>
<evidence type="ECO:0000256" key="5">
    <source>
        <dbReference type="ARBA" id="ARBA00022692"/>
    </source>
</evidence>
<dbReference type="PROSITE" id="PS50885">
    <property type="entry name" value="HAMP"/>
    <property type="match status" value="1"/>
</dbReference>
<dbReference type="InterPro" id="IPR036890">
    <property type="entry name" value="HATPase_C_sf"/>
</dbReference>
<keyword evidence="7 9" id="KW-1133">Transmembrane helix</keyword>
<feature type="transmembrane region" description="Helical" evidence="9">
    <location>
        <begin position="298"/>
        <end position="320"/>
    </location>
</feature>
<dbReference type="Gene3D" id="6.10.340.10">
    <property type="match status" value="1"/>
</dbReference>
<dbReference type="PANTHER" id="PTHR34220:SF7">
    <property type="entry name" value="SENSOR HISTIDINE KINASE YPDA"/>
    <property type="match status" value="1"/>
</dbReference>
<dbReference type="Proteomes" id="UP000460318">
    <property type="component" value="Unassembled WGS sequence"/>
</dbReference>
<evidence type="ECO:0000256" key="8">
    <source>
        <dbReference type="ARBA" id="ARBA00023136"/>
    </source>
</evidence>
<gene>
    <name evidence="11" type="ORF">GRF59_09595</name>
</gene>
<dbReference type="SMART" id="SM00387">
    <property type="entry name" value="HATPase_c"/>
    <property type="match status" value="1"/>
</dbReference>
<protein>
    <submittedName>
        <fullName evidence="11">HAMP domain-containing protein</fullName>
    </submittedName>
</protein>
<keyword evidence="8 9" id="KW-0472">Membrane</keyword>
<dbReference type="InterPro" id="IPR050640">
    <property type="entry name" value="Bact_2-comp_sensor_kinase"/>
</dbReference>
<evidence type="ECO:0000259" key="10">
    <source>
        <dbReference type="PROSITE" id="PS50885"/>
    </source>
</evidence>
<name>A0A7X3II00_9BACL</name>
<evidence type="ECO:0000313" key="12">
    <source>
        <dbReference type="Proteomes" id="UP000460318"/>
    </source>
</evidence>
<evidence type="ECO:0000256" key="4">
    <source>
        <dbReference type="ARBA" id="ARBA00022679"/>
    </source>
</evidence>
<evidence type="ECO:0000256" key="1">
    <source>
        <dbReference type="ARBA" id="ARBA00004651"/>
    </source>
</evidence>
<evidence type="ECO:0000313" key="11">
    <source>
        <dbReference type="EMBL" id="MWV43888.1"/>
    </source>
</evidence>
<dbReference type="Gene3D" id="3.30.565.10">
    <property type="entry name" value="Histidine kinase-like ATPase, C-terminal domain"/>
    <property type="match status" value="1"/>
</dbReference>